<evidence type="ECO:0000256" key="5">
    <source>
        <dbReference type="ARBA" id="ARBA00023136"/>
    </source>
</evidence>
<dbReference type="PANTHER" id="PTHR30482:SF20">
    <property type="entry name" value="HIGH-AFFINITY BRANCHED-CHAIN AMINO ACID TRANSPORT SYSTEM PERMEASE PROTEIN LIVM"/>
    <property type="match status" value="1"/>
</dbReference>
<keyword evidence="2" id="KW-1003">Cell membrane</keyword>
<dbReference type="PANTHER" id="PTHR30482">
    <property type="entry name" value="HIGH-AFFINITY BRANCHED-CHAIN AMINO ACID TRANSPORT SYSTEM PERMEASE"/>
    <property type="match status" value="1"/>
</dbReference>
<feature type="transmembrane region" description="Helical" evidence="6">
    <location>
        <begin position="82"/>
        <end position="99"/>
    </location>
</feature>
<evidence type="ECO:0000313" key="7">
    <source>
        <dbReference type="EMBL" id="GHF34327.1"/>
    </source>
</evidence>
<name>A0A8H9IUD9_9PSEU</name>
<dbReference type="OrthoDB" id="9814461at2"/>
<proteinExistence type="predicted"/>
<accession>A0A8H9IUD9</accession>
<gene>
    <name evidence="7" type="primary">livM</name>
    <name evidence="7" type="ORF">GCM10017566_03770</name>
</gene>
<dbReference type="InterPro" id="IPR043428">
    <property type="entry name" value="LivM-like"/>
</dbReference>
<feature type="transmembrane region" description="Helical" evidence="6">
    <location>
        <begin position="28"/>
        <end position="45"/>
    </location>
</feature>
<organism evidence="7 8">
    <name type="scientific">Amycolatopsis bartoniae</name>
    <dbReference type="NCBI Taxonomy" id="941986"/>
    <lineage>
        <taxon>Bacteria</taxon>
        <taxon>Bacillati</taxon>
        <taxon>Actinomycetota</taxon>
        <taxon>Actinomycetes</taxon>
        <taxon>Pseudonocardiales</taxon>
        <taxon>Pseudonocardiaceae</taxon>
        <taxon>Amycolatopsis</taxon>
    </lineage>
</organism>
<evidence type="ECO:0000256" key="6">
    <source>
        <dbReference type="SAM" id="Phobius"/>
    </source>
</evidence>
<reference evidence="7" key="2">
    <citation type="submission" date="2020-09" db="EMBL/GenBank/DDBJ databases">
        <authorList>
            <person name="Sun Q."/>
            <person name="Zhou Y."/>
        </authorList>
    </citation>
    <scope>NUCLEOTIDE SEQUENCE</scope>
    <source>
        <strain evidence="7">CGMCC 4.7679</strain>
    </source>
</reference>
<protein>
    <submittedName>
        <fullName evidence="7">Branched-chain amino acid ABC transporter permease</fullName>
    </submittedName>
</protein>
<keyword evidence="5 6" id="KW-0472">Membrane</keyword>
<evidence type="ECO:0000256" key="4">
    <source>
        <dbReference type="ARBA" id="ARBA00022989"/>
    </source>
</evidence>
<evidence type="ECO:0000313" key="8">
    <source>
        <dbReference type="Proteomes" id="UP000658656"/>
    </source>
</evidence>
<feature type="transmembrane region" description="Helical" evidence="6">
    <location>
        <begin position="268"/>
        <end position="301"/>
    </location>
</feature>
<feature type="transmembrane region" description="Helical" evidence="6">
    <location>
        <begin position="321"/>
        <end position="346"/>
    </location>
</feature>
<comment type="subcellular location">
    <subcellularLocation>
        <location evidence="1">Cell membrane</location>
        <topology evidence="1">Multi-pass membrane protein</topology>
    </subcellularLocation>
</comment>
<dbReference type="EMBL" id="BNAV01000001">
    <property type="protein sequence ID" value="GHF34327.1"/>
    <property type="molecule type" value="Genomic_DNA"/>
</dbReference>
<dbReference type="AlphaFoldDB" id="A0A8H9IUD9"/>
<comment type="caution">
    <text evidence="7">The sequence shown here is derived from an EMBL/GenBank/DDBJ whole genome shotgun (WGS) entry which is preliminary data.</text>
</comment>
<evidence type="ECO:0000256" key="3">
    <source>
        <dbReference type="ARBA" id="ARBA00022692"/>
    </source>
</evidence>
<keyword evidence="4 6" id="KW-1133">Transmembrane helix</keyword>
<dbReference type="CDD" id="cd06581">
    <property type="entry name" value="TM_PBP1_LivM_like"/>
    <property type="match status" value="1"/>
</dbReference>
<sequence>MTETKESKVHRAPAPATRELPWWRQSTLLGHTVVAVLGLLALYLLSISLDPFGDLQLAQICYTTIATAGLTVLSGLSGQISLGHGAFVAVGAYTTALLLEHQQWPLALVLVAATVLTAALGALVGVAAARLRGPYLAGATLALAVGLPSLADYHGLRDLLGGANGLIVTPPPPPLSLGEAFPLERWHAWIGGLCLVVVLFLLANLVRSPLGRNMRLVREDEDAAALSGVHVARTQVLAFWVSAGCAGLAGALFAVVNNLASPGAFTLALSLSLLTAAVLGGLGSLAGAVYGSVLVTLLPTWSNNLAQSAQLPEEIYANVPLVLYGIVLILVITLFPGGIQSGVRWAGRTLRARLRR</sequence>
<dbReference type="Proteomes" id="UP000658656">
    <property type="component" value="Unassembled WGS sequence"/>
</dbReference>
<dbReference type="GO" id="GO:0015658">
    <property type="term" value="F:branched-chain amino acid transmembrane transporter activity"/>
    <property type="evidence" value="ECO:0007669"/>
    <property type="project" value="InterPro"/>
</dbReference>
<dbReference type="GO" id="GO:0005886">
    <property type="term" value="C:plasma membrane"/>
    <property type="evidence" value="ECO:0007669"/>
    <property type="project" value="UniProtKB-SubCell"/>
</dbReference>
<feature type="transmembrane region" description="Helical" evidence="6">
    <location>
        <begin position="106"/>
        <end position="129"/>
    </location>
</feature>
<feature type="transmembrane region" description="Helical" evidence="6">
    <location>
        <begin position="237"/>
        <end position="256"/>
    </location>
</feature>
<keyword evidence="8" id="KW-1185">Reference proteome</keyword>
<dbReference type="InterPro" id="IPR001851">
    <property type="entry name" value="ABC_transp_permease"/>
</dbReference>
<dbReference type="Pfam" id="PF02653">
    <property type="entry name" value="BPD_transp_2"/>
    <property type="match status" value="1"/>
</dbReference>
<dbReference type="RefSeq" id="WP_145937841.1">
    <property type="nucleotide sequence ID" value="NZ_BNAV01000001.1"/>
</dbReference>
<evidence type="ECO:0000256" key="2">
    <source>
        <dbReference type="ARBA" id="ARBA00022475"/>
    </source>
</evidence>
<keyword evidence="3 6" id="KW-0812">Transmembrane</keyword>
<evidence type="ECO:0000256" key="1">
    <source>
        <dbReference type="ARBA" id="ARBA00004651"/>
    </source>
</evidence>
<reference evidence="7" key="1">
    <citation type="journal article" date="2014" name="Int. J. Syst. Evol. Microbiol.">
        <title>Complete genome sequence of Corynebacterium casei LMG S-19264T (=DSM 44701T), isolated from a smear-ripened cheese.</title>
        <authorList>
            <consortium name="US DOE Joint Genome Institute (JGI-PGF)"/>
            <person name="Walter F."/>
            <person name="Albersmeier A."/>
            <person name="Kalinowski J."/>
            <person name="Ruckert C."/>
        </authorList>
    </citation>
    <scope>NUCLEOTIDE SEQUENCE</scope>
    <source>
        <strain evidence="7">CGMCC 4.7679</strain>
    </source>
</reference>
<feature type="transmembrane region" description="Helical" evidence="6">
    <location>
        <begin position="186"/>
        <end position="206"/>
    </location>
</feature>